<dbReference type="PROSITE" id="PS51390">
    <property type="entry name" value="WAP"/>
    <property type="match status" value="1"/>
</dbReference>
<dbReference type="InterPro" id="IPR008197">
    <property type="entry name" value="WAP_dom"/>
</dbReference>
<accession>K1QZX7</accession>
<dbReference type="GO" id="GO:0005576">
    <property type="term" value="C:extracellular region"/>
    <property type="evidence" value="ECO:0007669"/>
    <property type="project" value="InterPro"/>
</dbReference>
<proteinExistence type="predicted"/>
<dbReference type="HOGENOM" id="CLU_105901_0_1_1"/>
<dbReference type="InParanoid" id="K1QZX7"/>
<evidence type="ECO:0000313" key="1">
    <source>
        <dbReference type="EMBL" id="EKC39233.1"/>
    </source>
</evidence>
<dbReference type="GO" id="GO:0030414">
    <property type="term" value="F:peptidase inhibitor activity"/>
    <property type="evidence" value="ECO:0007669"/>
    <property type="project" value="InterPro"/>
</dbReference>
<dbReference type="SMART" id="SM00217">
    <property type="entry name" value="WAP"/>
    <property type="match status" value="1"/>
</dbReference>
<dbReference type="Gene3D" id="4.10.75.10">
    <property type="entry name" value="Elafin-like"/>
    <property type="match status" value="1"/>
</dbReference>
<reference evidence="1" key="1">
    <citation type="journal article" date="2012" name="Nature">
        <title>The oyster genome reveals stress adaptation and complexity of shell formation.</title>
        <authorList>
            <person name="Zhang G."/>
            <person name="Fang X."/>
            <person name="Guo X."/>
            <person name="Li L."/>
            <person name="Luo R."/>
            <person name="Xu F."/>
            <person name="Yang P."/>
            <person name="Zhang L."/>
            <person name="Wang X."/>
            <person name="Qi H."/>
            <person name="Xiong Z."/>
            <person name="Que H."/>
            <person name="Xie Y."/>
            <person name="Holland P.W."/>
            <person name="Paps J."/>
            <person name="Zhu Y."/>
            <person name="Wu F."/>
            <person name="Chen Y."/>
            <person name="Wang J."/>
            <person name="Peng C."/>
            <person name="Meng J."/>
            <person name="Yang L."/>
            <person name="Liu J."/>
            <person name="Wen B."/>
            <person name="Zhang N."/>
            <person name="Huang Z."/>
            <person name="Zhu Q."/>
            <person name="Feng Y."/>
            <person name="Mount A."/>
            <person name="Hedgecock D."/>
            <person name="Xu Z."/>
            <person name="Liu Y."/>
            <person name="Domazet-Loso T."/>
            <person name="Du Y."/>
            <person name="Sun X."/>
            <person name="Zhang S."/>
            <person name="Liu B."/>
            <person name="Cheng P."/>
            <person name="Jiang X."/>
            <person name="Li J."/>
            <person name="Fan D."/>
            <person name="Wang W."/>
            <person name="Fu W."/>
            <person name="Wang T."/>
            <person name="Wang B."/>
            <person name="Zhang J."/>
            <person name="Peng Z."/>
            <person name="Li Y."/>
            <person name="Li N."/>
            <person name="Wang J."/>
            <person name="Chen M."/>
            <person name="He Y."/>
            <person name="Tan F."/>
            <person name="Song X."/>
            <person name="Zheng Q."/>
            <person name="Huang R."/>
            <person name="Yang H."/>
            <person name="Du X."/>
            <person name="Chen L."/>
            <person name="Yang M."/>
            <person name="Gaffney P.M."/>
            <person name="Wang S."/>
            <person name="Luo L."/>
            <person name="She Z."/>
            <person name="Ming Y."/>
            <person name="Huang W."/>
            <person name="Zhang S."/>
            <person name="Huang B."/>
            <person name="Zhang Y."/>
            <person name="Qu T."/>
            <person name="Ni P."/>
            <person name="Miao G."/>
            <person name="Wang J."/>
            <person name="Wang Q."/>
            <person name="Steinberg C.E."/>
            <person name="Wang H."/>
            <person name="Li N."/>
            <person name="Qian L."/>
            <person name="Zhang G."/>
            <person name="Li Y."/>
            <person name="Yang H."/>
            <person name="Liu X."/>
            <person name="Wang J."/>
            <person name="Yin Y."/>
            <person name="Wang J."/>
        </authorList>
    </citation>
    <scope>NUCLEOTIDE SEQUENCE [LARGE SCALE GENOMIC DNA]</scope>
    <source>
        <strain evidence="1">05x7-T-G4-1.051#20</strain>
    </source>
</reference>
<dbReference type="AlphaFoldDB" id="K1QZX7"/>
<gene>
    <name evidence="1" type="ORF">CGI_10005573</name>
</gene>
<dbReference type="SUPFAM" id="SSF57256">
    <property type="entry name" value="Elafin-like"/>
    <property type="match status" value="1"/>
</dbReference>
<organism evidence="1">
    <name type="scientific">Magallana gigas</name>
    <name type="common">Pacific oyster</name>
    <name type="synonym">Crassostrea gigas</name>
    <dbReference type="NCBI Taxonomy" id="29159"/>
    <lineage>
        <taxon>Eukaryota</taxon>
        <taxon>Metazoa</taxon>
        <taxon>Spiralia</taxon>
        <taxon>Lophotrochozoa</taxon>
        <taxon>Mollusca</taxon>
        <taxon>Bivalvia</taxon>
        <taxon>Autobranchia</taxon>
        <taxon>Pteriomorphia</taxon>
        <taxon>Ostreida</taxon>
        <taxon>Ostreoidea</taxon>
        <taxon>Ostreidae</taxon>
        <taxon>Magallana</taxon>
    </lineage>
</organism>
<name>K1QZX7_MAGGI</name>
<dbReference type="EMBL" id="JH818587">
    <property type="protein sequence ID" value="EKC39233.1"/>
    <property type="molecule type" value="Genomic_DNA"/>
</dbReference>
<protein>
    <submittedName>
        <fullName evidence="1">Uncharacterized protein</fullName>
    </submittedName>
</protein>
<dbReference type="Pfam" id="PF00095">
    <property type="entry name" value="WAP"/>
    <property type="match status" value="1"/>
</dbReference>
<dbReference type="InterPro" id="IPR036645">
    <property type="entry name" value="Elafin-like_sf"/>
</dbReference>
<sequence>MAFYTPEKQGLCPPETPGVGTICLVSCQTDRECPGIQKCCPDGCLVECRNPVYGYQRQVPGPCNGDPDLVCNITNPCMYAGEECVDGCCTDVTTTTPSTTCSDPEFSCYDSNGTFQCYEGETCDVTGCCVDVTTAAP</sequence>
<dbReference type="PRINTS" id="PR00003">
    <property type="entry name" value="4DISULPHCORE"/>
</dbReference>